<accession>A0A022PPU0</accession>
<dbReference type="STRING" id="4155.A0A022PPU0"/>
<evidence type="ECO:0000259" key="9">
    <source>
        <dbReference type="SMART" id="SM00563"/>
    </source>
</evidence>
<dbReference type="PhylomeDB" id="A0A022PPU0"/>
<evidence type="ECO:0000256" key="2">
    <source>
        <dbReference type="ARBA" id="ARBA00007937"/>
    </source>
</evidence>
<dbReference type="OrthoDB" id="1854593at2759"/>
<dbReference type="GO" id="GO:0010143">
    <property type="term" value="P:cutin biosynthetic process"/>
    <property type="evidence" value="ECO:0000318"/>
    <property type="project" value="GO_Central"/>
</dbReference>
<dbReference type="eggNOG" id="ENOG502QQTS">
    <property type="taxonomic scope" value="Eukaryota"/>
</dbReference>
<dbReference type="InterPro" id="IPR056462">
    <property type="entry name" value="HAD_RAM2/GPAT1-8"/>
</dbReference>
<evidence type="ECO:0000256" key="7">
    <source>
        <dbReference type="ARBA" id="ARBA00023315"/>
    </source>
</evidence>
<keyword evidence="7" id="KW-0012">Acyltransferase</keyword>
<feature type="transmembrane region" description="Helical" evidence="8">
    <location>
        <begin position="274"/>
        <end position="292"/>
    </location>
</feature>
<evidence type="ECO:0000256" key="4">
    <source>
        <dbReference type="ARBA" id="ARBA00022692"/>
    </source>
</evidence>
<evidence type="ECO:0000313" key="10">
    <source>
        <dbReference type="EMBL" id="EYU18347.1"/>
    </source>
</evidence>
<proteinExistence type="inferred from homology"/>
<dbReference type="KEGG" id="egt:105949763"/>
<keyword evidence="3" id="KW-0808">Transferase</keyword>
<name>A0A022PPU0_ERYGU</name>
<evidence type="ECO:0000256" key="8">
    <source>
        <dbReference type="SAM" id="Phobius"/>
    </source>
</evidence>
<dbReference type="AlphaFoldDB" id="A0A022PPU0"/>
<evidence type="ECO:0000256" key="5">
    <source>
        <dbReference type="ARBA" id="ARBA00022989"/>
    </source>
</evidence>
<feature type="domain" description="Phospholipid/glycerol acyltransferase" evidence="9">
    <location>
        <begin position="308"/>
        <end position="410"/>
    </location>
</feature>
<dbReference type="SUPFAM" id="SSF69593">
    <property type="entry name" value="Glycerol-3-phosphate (1)-acyltransferase"/>
    <property type="match status" value="1"/>
</dbReference>
<organism evidence="10 11">
    <name type="scientific">Erythranthe guttata</name>
    <name type="common">Yellow monkey flower</name>
    <name type="synonym">Mimulus guttatus</name>
    <dbReference type="NCBI Taxonomy" id="4155"/>
    <lineage>
        <taxon>Eukaryota</taxon>
        <taxon>Viridiplantae</taxon>
        <taxon>Streptophyta</taxon>
        <taxon>Embryophyta</taxon>
        <taxon>Tracheophyta</taxon>
        <taxon>Spermatophyta</taxon>
        <taxon>Magnoliopsida</taxon>
        <taxon>eudicotyledons</taxon>
        <taxon>Gunneridae</taxon>
        <taxon>Pentapetalae</taxon>
        <taxon>asterids</taxon>
        <taxon>lamiids</taxon>
        <taxon>Lamiales</taxon>
        <taxon>Phrymaceae</taxon>
        <taxon>Erythranthe</taxon>
    </lineage>
</organism>
<dbReference type="Pfam" id="PF23270">
    <property type="entry name" value="HAD_RAM2_N"/>
    <property type="match status" value="1"/>
</dbReference>
<dbReference type="GO" id="GO:0016791">
    <property type="term" value="F:phosphatase activity"/>
    <property type="evidence" value="ECO:0000318"/>
    <property type="project" value="GO_Central"/>
</dbReference>
<dbReference type="InterPro" id="IPR002123">
    <property type="entry name" value="Plipid/glycerol_acylTrfase"/>
</dbReference>
<dbReference type="PANTHER" id="PTHR15486">
    <property type="entry name" value="ANCIENT UBIQUITOUS PROTEIN"/>
    <property type="match status" value="1"/>
</dbReference>
<evidence type="ECO:0000256" key="3">
    <source>
        <dbReference type="ARBA" id="ARBA00022679"/>
    </source>
</evidence>
<dbReference type="PANTHER" id="PTHR15486:SF91">
    <property type="entry name" value="PHOSPHOLIPID_GLYCEROL ACYLTRANSFERASE DOMAIN-CONTAINING PROTEIN"/>
    <property type="match status" value="1"/>
</dbReference>
<dbReference type="GO" id="GO:0090447">
    <property type="term" value="F:glycerol-3-phosphate 2-O-acyltransferase activity"/>
    <property type="evidence" value="ECO:0000318"/>
    <property type="project" value="GO_Central"/>
</dbReference>
<gene>
    <name evidence="10" type="ORF">MIMGU_mgv1a004920mg</name>
</gene>
<feature type="transmembrane region" description="Helical" evidence="8">
    <location>
        <begin position="247"/>
        <end position="268"/>
    </location>
</feature>
<comment type="subcellular location">
    <subcellularLocation>
        <location evidence="1">Membrane</location>
        <topology evidence="1">Multi-pass membrane protein</topology>
    </subcellularLocation>
</comment>
<evidence type="ECO:0000256" key="1">
    <source>
        <dbReference type="ARBA" id="ARBA00004141"/>
    </source>
</evidence>
<feature type="transmembrane region" description="Helical" evidence="8">
    <location>
        <begin position="41"/>
        <end position="67"/>
    </location>
</feature>
<keyword evidence="11" id="KW-1185">Reference proteome</keyword>
<keyword evidence="5 8" id="KW-1133">Transmembrane helix</keyword>
<comment type="similarity">
    <text evidence="2">Belongs to the GPAT/DAPAT family.</text>
</comment>
<dbReference type="GO" id="GO:0016020">
    <property type="term" value="C:membrane"/>
    <property type="evidence" value="ECO:0000318"/>
    <property type="project" value="GO_Central"/>
</dbReference>
<reference evidence="10 11" key="1">
    <citation type="journal article" date="2013" name="Proc. Natl. Acad. Sci. U.S.A.">
        <title>Fine-scale variation in meiotic recombination in Mimulus inferred from population shotgun sequencing.</title>
        <authorList>
            <person name="Hellsten U."/>
            <person name="Wright K.M."/>
            <person name="Jenkins J."/>
            <person name="Shu S."/>
            <person name="Yuan Y."/>
            <person name="Wessler S.R."/>
            <person name="Schmutz J."/>
            <person name="Willis J.H."/>
            <person name="Rokhsar D.S."/>
        </authorList>
    </citation>
    <scope>NUCLEOTIDE SEQUENCE [LARGE SCALE GENOMIC DNA]</scope>
    <source>
        <strain evidence="11">cv. DUN x IM62</strain>
    </source>
</reference>
<keyword evidence="4 8" id="KW-0812">Transmembrane</keyword>
<evidence type="ECO:0000313" key="11">
    <source>
        <dbReference type="Proteomes" id="UP000030748"/>
    </source>
</evidence>
<dbReference type="EMBL" id="KI632336">
    <property type="protein sequence ID" value="EYU18347.1"/>
    <property type="molecule type" value="Genomic_DNA"/>
</dbReference>
<sequence>MVANATKTRTIQQCESKGRENHSVVADMDGALLTQRGSFPYFALVAFDVGGILRLLLLLLVAPLAWISRHLLSESAEVRVLVFATFVGVKIRDIKSAANAVLPKHYSEDLHPDTWRVLSACGGRKCVVTVNPRIMVEPFLKNYLDVDAVLGTEILSWRGVATGLVAAPGVLSGEAKTVAVGKVFKDSPMPEIGIGGDAETIDFSFTNLCKEKYTVPSKPCARPVKPDELPKPVIFHDGRLVQKPTSLTALLIILWFPIAVPLSILRTLIATQLIPLSLSYYIFHLIGFPIIVKGAPPPKPNRSHGNGVAFVCSHKSVVDSVMVCVALGRPAVSIVYSVSRLTEIVSPLKSCRLMRDRAHDAKLISDILKSGLDLVICPEGTTCRENYLLRFSSLFAELTDEILPVAINLRAGMFYPSTVRGRKWLDMFFFTMNPRPVYEITFLDKLTPEQTCGGSGKSSYEVANNVQEMIGRVLKFECTNLTRKDKYRMLAGTDGLVGDKVKGG</sequence>
<dbReference type="Proteomes" id="UP000030748">
    <property type="component" value="Unassembled WGS sequence"/>
</dbReference>
<keyword evidence="6 8" id="KW-0472">Membrane</keyword>
<dbReference type="SMART" id="SM00563">
    <property type="entry name" value="PlsC"/>
    <property type="match status" value="1"/>
</dbReference>
<evidence type="ECO:0000256" key="6">
    <source>
        <dbReference type="ARBA" id="ARBA00023136"/>
    </source>
</evidence>
<protein>
    <recommendedName>
        <fullName evidence="9">Phospholipid/glycerol acyltransferase domain-containing protein</fullName>
    </recommendedName>
</protein>